<dbReference type="Proteomes" id="UP000298652">
    <property type="component" value="Chromosome 4"/>
</dbReference>
<evidence type="ECO:0000256" key="1">
    <source>
        <dbReference type="SAM" id="MobiDB-lite"/>
    </source>
</evidence>
<reference evidence="2" key="1">
    <citation type="submission" date="2019-03" db="EMBL/GenBank/DDBJ databases">
        <title>WGS assembly of Setaria viridis.</title>
        <authorList>
            <person name="Huang P."/>
            <person name="Jenkins J."/>
            <person name="Grimwood J."/>
            <person name="Barry K."/>
            <person name="Healey A."/>
            <person name="Mamidi S."/>
            <person name="Sreedasyam A."/>
            <person name="Shu S."/>
            <person name="Feldman M."/>
            <person name="Wu J."/>
            <person name="Yu Y."/>
            <person name="Chen C."/>
            <person name="Johnson J."/>
            <person name="Rokhsar D."/>
            <person name="Baxter I."/>
            <person name="Schmutz J."/>
            <person name="Brutnell T."/>
            <person name="Kellogg E."/>
        </authorList>
    </citation>
    <scope>NUCLEOTIDE SEQUENCE [LARGE SCALE GENOMIC DNA]</scope>
</reference>
<proteinExistence type="predicted"/>
<dbReference type="Gramene" id="TKW21117">
    <property type="protein sequence ID" value="TKW21117"/>
    <property type="gene ID" value="SEVIR_4G183800v2"/>
</dbReference>
<accession>A0A4U6VB09</accession>
<protein>
    <submittedName>
        <fullName evidence="2">Uncharacterized protein</fullName>
    </submittedName>
</protein>
<dbReference type="AlphaFoldDB" id="A0A4U6VB09"/>
<evidence type="ECO:0000313" key="2">
    <source>
        <dbReference type="EMBL" id="TKW21117.1"/>
    </source>
</evidence>
<sequence length="113" mass="12740">MKKKKSNSSPKFPQSFRDANPVRLATHIFATCLRPQSPPDHPFPHARDPFPWVFSAAASSWKPRNIASMARGGGGEGRLRREGRHMQPSKVRRREASMVRGVRRQPAPSTARQ</sequence>
<name>A0A4U6VB09_SETVI</name>
<keyword evidence="3" id="KW-1185">Reference proteome</keyword>
<organism evidence="2 3">
    <name type="scientific">Setaria viridis</name>
    <name type="common">Green bristlegrass</name>
    <name type="synonym">Setaria italica subsp. viridis</name>
    <dbReference type="NCBI Taxonomy" id="4556"/>
    <lineage>
        <taxon>Eukaryota</taxon>
        <taxon>Viridiplantae</taxon>
        <taxon>Streptophyta</taxon>
        <taxon>Embryophyta</taxon>
        <taxon>Tracheophyta</taxon>
        <taxon>Spermatophyta</taxon>
        <taxon>Magnoliopsida</taxon>
        <taxon>Liliopsida</taxon>
        <taxon>Poales</taxon>
        <taxon>Poaceae</taxon>
        <taxon>PACMAD clade</taxon>
        <taxon>Panicoideae</taxon>
        <taxon>Panicodae</taxon>
        <taxon>Paniceae</taxon>
        <taxon>Cenchrinae</taxon>
        <taxon>Setaria</taxon>
    </lineage>
</organism>
<dbReference type="EMBL" id="CM016555">
    <property type="protein sequence ID" value="TKW21117.1"/>
    <property type="molecule type" value="Genomic_DNA"/>
</dbReference>
<evidence type="ECO:0000313" key="3">
    <source>
        <dbReference type="Proteomes" id="UP000298652"/>
    </source>
</evidence>
<feature type="region of interest" description="Disordered" evidence="1">
    <location>
        <begin position="66"/>
        <end position="113"/>
    </location>
</feature>
<gene>
    <name evidence="2" type="ORF">SEVIR_4G183800v2</name>
</gene>